<evidence type="ECO:0000313" key="3">
    <source>
        <dbReference type="Ensembl" id="ENSLBEP00000029773.1"/>
    </source>
</evidence>
<dbReference type="GO" id="GO:0005739">
    <property type="term" value="C:mitochondrion"/>
    <property type="evidence" value="ECO:0007669"/>
    <property type="project" value="TreeGrafter"/>
</dbReference>
<proteinExistence type="inferred from homology"/>
<dbReference type="AlphaFoldDB" id="A0A3Q3GFW1"/>
<dbReference type="InterPro" id="IPR001102">
    <property type="entry name" value="Transglutaminase_N"/>
</dbReference>
<evidence type="ECO:0000313" key="4">
    <source>
        <dbReference type="Proteomes" id="UP000261660"/>
    </source>
</evidence>
<reference evidence="3" key="1">
    <citation type="submission" date="2025-08" db="UniProtKB">
        <authorList>
            <consortium name="Ensembl"/>
        </authorList>
    </citation>
    <scope>IDENTIFICATION</scope>
</reference>
<accession>A0A3Q3GFW1</accession>
<dbReference type="PANTHER" id="PTHR11590:SF6">
    <property type="entry name" value="PROTEIN-GLUTAMINE GAMMA-GLUTAMYLTRANSFERASE 2"/>
    <property type="match status" value="1"/>
</dbReference>
<name>A0A3Q3GFW1_9LABR</name>
<evidence type="ECO:0000259" key="2">
    <source>
        <dbReference type="Pfam" id="PF00868"/>
    </source>
</evidence>
<dbReference type="GO" id="GO:0007399">
    <property type="term" value="P:nervous system development"/>
    <property type="evidence" value="ECO:0007669"/>
    <property type="project" value="UniProtKB-ARBA"/>
</dbReference>
<dbReference type="InParanoid" id="A0A3Q3GFW1"/>
<dbReference type="SUPFAM" id="SSF81296">
    <property type="entry name" value="E set domains"/>
    <property type="match status" value="1"/>
</dbReference>
<dbReference type="Gene3D" id="2.60.40.10">
    <property type="entry name" value="Immunoglobulins"/>
    <property type="match status" value="2"/>
</dbReference>
<feature type="domain" description="Transglutaminase N-terminal" evidence="2">
    <location>
        <begin position="12"/>
        <end position="48"/>
    </location>
</feature>
<organism evidence="3 4">
    <name type="scientific">Labrus bergylta</name>
    <name type="common">ballan wrasse</name>
    <dbReference type="NCBI Taxonomy" id="56723"/>
    <lineage>
        <taxon>Eukaryota</taxon>
        <taxon>Metazoa</taxon>
        <taxon>Chordata</taxon>
        <taxon>Craniata</taxon>
        <taxon>Vertebrata</taxon>
        <taxon>Euteleostomi</taxon>
        <taxon>Actinopterygii</taxon>
        <taxon>Neopterygii</taxon>
        <taxon>Teleostei</taxon>
        <taxon>Neoteleostei</taxon>
        <taxon>Acanthomorphata</taxon>
        <taxon>Eupercaria</taxon>
        <taxon>Labriformes</taxon>
        <taxon>Labridae</taxon>
        <taxon>Labrus</taxon>
    </lineage>
</organism>
<dbReference type="Proteomes" id="UP000261660">
    <property type="component" value="Unplaced"/>
</dbReference>
<dbReference type="GO" id="GO:0003810">
    <property type="term" value="F:protein-glutamine gamma-glutamyltransferase activity"/>
    <property type="evidence" value="ECO:0007669"/>
    <property type="project" value="TreeGrafter"/>
</dbReference>
<evidence type="ECO:0000256" key="1">
    <source>
        <dbReference type="ARBA" id="ARBA00005968"/>
    </source>
</evidence>
<dbReference type="GeneTree" id="ENSGT00940000177988"/>
<protein>
    <recommendedName>
        <fullName evidence="2">Transglutaminase N-terminal domain-containing protein</fullName>
    </recommendedName>
</protein>
<dbReference type="Pfam" id="PF00868">
    <property type="entry name" value="Transglut_N"/>
    <property type="match status" value="1"/>
</dbReference>
<dbReference type="Ensembl" id="ENSLBET00000031174.1">
    <property type="protein sequence ID" value="ENSLBEP00000029773.1"/>
    <property type="gene ID" value="ENSLBEG00000022526.1"/>
</dbReference>
<dbReference type="InterPro" id="IPR050779">
    <property type="entry name" value="Transglutaminase"/>
</dbReference>
<dbReference type="InterPro" id="IPR014756">
    <property type="entry name" value="Ig_E-set"/>
</dbReference>
<dbReference type="InterPro" id="IPR013783">
    <property type="entry name" value="Ig-like_fold"/>
</dbReference>
<reference evidence="3" key="2">
    <citation type="submission" date="2025-09" db="UniProtKB">
        <authorList>
            <consortium name="Ensembl"/>
        </authorList>
    </citation>
    <scope>IDENTIFICATION</scope>
</reference>
<comment type="similarity">
    <text evidence="1">Belongs to the transglutaminase superfamily. Transglutaminase family.</text>
</comment>
<keyword evidence="4" id="KW-1185">Reference proteome</keyword>
<dbReference type="PANTHER" id="PTHR11590">
    <property type="entry name" value="PROTEIN-GLUTAMINE GAMMA-GLUTAMYLTRANSFERASE"/>
    <property type="match status" value="1"/>
</dbReference>
<sequence>SYRHALMERCQMELHCETNNKAHHTNEISVDQLIVRRGQSFTLTLKLTDYPSEERGTTCLLSIPDGVKRSPKAIAVWKIELDKKSSPRTGVLVLTVTPPADAPVGKYKMVGTYKGEEMLLASLTMLFNPWCRGMSV</sequence>